<dbReference type="SMART" id="SM00382">
    <property type="entry name" value="AAA"/>
    <property type="match status" value="1"/>
</dbReference>
<dbReference type="GO" id="GO:0004222">
    <property type="term" value="F:metalloendopeptidase activity"/>
    <property type="evidence" value="ECO:0007669"/>
    <property type="project" value="InterPro"/>
</dbReference>
<evidence type="ECO:0000256" key="11">
    <source>
        <dbReference type="ARBA" id="ARBA00023049"/>
    </source>
</evidence>
<dbReference type="GO" id="GO:0006508">
    <property type="term" value="P:proteolysis"/>
    <property type="evidence" value="ECO:0007669"/>
    <property type="project" value="UniProtKB-KW"/>
</dbReference>
<evidence type="ECO:0000256" key="2">
    <source>
        <dbReference type="ARBA" id="ARBA00004173"/>
    </source>
</evidence>
<comment type="similarity">
    <text evidence="13">Belongs to the AAA ATPase family.</text>
</comment>
<dbReference type="Proteomes" id="UP001314263">
    <property type="component" value="Unassembled WGS sequence"/>
</dbReference>
<evidence type="ECO:0000256" key="7">
    <source>
        <dbReference type="ARBA" id="ARBA00022741"/>
    </source>
</evidence>
<dbReference type="GO" id="GO:0005524">
    <property type="term" value="F:ATP binding"/>
    <property type="evidence" value="ECO:0007669"/>
    <property type="project" value="UniProtKB-KW"/>
</dbReference>
<keyword evidence="10 13" id="KW-0067">ATP-binding</keyword>
<dbReference type="InterPro" id="IPR003959">
    <property type="entry name" value="ATPase_AAA_core"/>
</dbReference>
<dbReference type="GO" id="GO:0016887">
    <property type="term" value="F:ATP hydrolysis activity"/>
    <property type="evidence" value="ECO:0007669"/>
    <property type="project" value="InterPro"/>
</dbReference>
<evidence type="ECO:0000256" key="13">
    <source>
        <dbReference type="RuleBase" id="RU003651"/>
    </source>
</evidence>
<dbReference type="HAMAP" id="MF_01458">
    <property type="entry name" value="FtsH"/>
    <property type="match status" value="1"/>
</dbReference>
<dbReference type="InterPro" id="IPR005936">
    <property type="entry name" value="FtsH"/>
</dbReference>
<evidence type="ECO:0000256" key="6">
    <source>
        <dbReference type="ARBA" id="ARBA00022723"/>
    </source>
</evidence>
<evidence type="ECO:0000256" key="3">
    <source>
        <dbReference type="ARBA" id="ARBA00010044"/>
    </source>
</evidence>
<keyword evidence="8" id="KW-0378">Hydrolase</keyword>
<keyword evidence="16" id="KW-1185">Reference proteome</keyword>
<accession>A0AAV1I9P1</accession>
<comment type="subcellular location">
    <subcellularLocation>
        <location evidence="2">Mitochondrion</location>
    </subcellularLocation>
</comment>
<evidence type="ECO:0000259" key="14">
    <source>
        <dbReference type="SMART" id="SM00382"/>
    </source>
</evidence>
<reference evidence="15 16" key="1">
    <citation type="submission" date="2023-10" db="EMBL/GenBank/DDBJ databases">
        <authorList>
            <person name="Maclean D."/>
            <person name="Macfadyen A."/>
        </authorList>
    </citation>
    <scope>NUCLEOTIDE SEQUENCE [LARGE SCALE GENOMIC DNA]</scope>
</reference>
<evidence type="ECO:0000256" key="5">
    <source>
        <dbReference type="ARBA" id="ARBA00022670"/>
    </source>
</evidence>
<keyword evidence="9" id="KW-0862">Zinc</keyword>
<comment type="similarity">
    <text evidence="3">In the C-terminal section; belongs to the peptidase M41 family.</text>
</comment>
<dbReference type="GO" id="GO:0016020">
    <property type="term" value="C:membrane"/>
    <property type="evidence" value="ECO:0007669"/>
    <property type="project" value="InterPro"/>
</dbReference>
<comment type="cofactor">
    <cofactor evidence="1">
        <name>Zn(2+)</name>
        <dbReference type="ChEBI" id="CHEBI:29105"/>
    </cofactor>
</comment>
<evidence type="ECO:0000256" key="8">
    <source>
        <dbReference type="ARBA" id="ARBA00022801"/>
    </source>
</evidence>
<name>A0AAV1I9P1_9CHLO</name>
<dbReference type="InterPro" id="IPR003593">
    <property type="entry name" value="AAA+_ATPase"/>
</dbReference>
<evidence type="ECO:0000256" key="12">
    <source>
        <dbReference type="ARBA" id="ARBA00023128"/>
    </source>
</evidence>
<dbReference type="Pfam" id="PF17862">
    <property type="entry name" value="AAA_lid_3"/>
    <property type="match status" value="1"/>
</dbReference>
<protein>
    <submittedName>
        <fullName evidence="15">ATP-dependent zinc metalloprotease FTSH 4, mitochondrial</fullName>
    </submittedName>
</protein>
<dbReference type="GO" id="GO:0046872">
    <property type="term" value="F:metal ion binding"/>
    <property type="evidence" value="ECO:0007669"/>
    <property type="project" value="UniProtKB-KW"/>
</dbReference>
<dbReference type="Gene3D" id="3.40.50.300">
    <property type="entry name" value="P-loop containing nucleotide triphosphate hydrolases"/>
    <property type="match status" value="1"/>
</dbReference>
<dbReference type="Gene3D" id="1.20.58.760">
    <property type="entry name" value="Peptidase M41"/>
    <property type="match status" value="1"/>
</dbReference>
<comment type="caution">
    <text evidence="15">The sequence shown here is derived from an EMBL/GenBank/DDBJ whole genome shotgun (WGS) entry which is preliminary data.</text>
</comment>
<keyword evidence="12" id="KW-0496">Mitochondrion</keyword>
<dbReference type="PANTHER" id="PTHR23076:SF37">
    <property type="entry name" value="ATP-DEPENDENT ZINC METALLOPROTEASE FTSH 4, MITOCHONDRIAL"/>
    <property type="match status" value="1"/>
</dbReference>
<keyword evidence="11 15" id="KW-0482">Metalloprotease</keyword>
<dbReference type="SUPFAM" id="SSF140990">
    <property type="entry name" value="FtsH protease domain-like"/>
    <property type="match status" value="1"/>
</dbReference>
<dbReference type="InterPro" id="IPR003960">
    <property type="entry name" value="ATPase_AAA_CS"/>
</dbReference>
<sequence length="680" mass="73486">MAGLRQQQSHLLRQVFAQVAKEYLGSSSASPGISTRNLYSRCTQLQRRLFFQNSYKEIPADPKSQASYLRELNRRGDSEAVIRLFESGQAGSGEASLGEYVKALVAVDRLSTSSLVQTLQRGAQANSAAYGGLRAGEGLNYGAAASSASAPPSAARLVTGLAASGGSAELGSAQNPVYTMQAEPTFRAQLWRTVRTLFVAFVVLSGVGALMEERGLTKGILNNPDMRPQMEMKTRFADVKGVDEAKAELEEVVHYLRDPHKFTSLGGKLPKGLMLVGPPGTGKTMLARAIAGEAGVPFFYCSGSEFEEMFVGVGARRVRELFTAAKKHSPCIVFIDEIDAIGGQRSAKDQQYMKMTLNQLLVELDGFKPSEGVIVIAATNFPESLDQALVRPGRFDRHVTVPNPDVRGREQILEAHFRNVPRDSDVNLQVIARGTPGFSGADLANLINIAALKAARDGMLAVPMACLEYAKDRIVMGAERKSAVISEKNRRLTAYHEGGHALVALLTEGAHPVHKATIVPRGMALGMVMQLPEEADETSISKRQLLAKLDVCMGGRVAEELIFGESDITTGASSDIEQATKLARAMVTKYGMSSSLGPTAIAYEDNGRSLSSETRAAVESEVKDLVQKAYTRAQRILTQHERDLHTLAKELLDKETLSGEQIKKLLKIAVPRQHTAVASS</sequence>
<dbReference type="PANTHER" id="PTHR23076">
    <property type="entry name" value="METALLOPROTEASE M41 FTSH"/>
    <property type="match status" value="1"/>
</dbReference>
<keyword evidence="5" id="KW-0645">Protease</keyword>
<dbReference type="Gene3D" id="1.10.8.60">
    <property type="match status" value="1"/>
</dbReference>
<gene>
    <name evidence="15" type="primary">FTSH4</name>
    <name evidence="15" type="ORF">CVIRNUC_006989</name>
</gene>
<evidence type="ECO:0000256" key="4">
    <source>
        <dbReference type="ARBA" id="ARBA00010550"/>
    </source>
</evidence>
<dbReference type="SUPFAM" id="SSF52540">
    <property type="entry name" value="P-loop containing nucleoside triphosphate hydrolases"/>
    <property type="match status" value="1"/>
</dbReference>
<evidence type="ECO:0000256" key="10">
    <source>
        <dbReference type="ARBA" id="ARBA00022840"/>
    </source>
</evidence>
<dbReference type="GO" id="GO:0004176">
    <property type="term" value="F:ATP-dependent peptidase activity"/>
    <property type="evidence" value="ECO:0007669"/>
    <property type="project" value="InterPro"/>
</dbReference>
<organism evidence="15 16">
    <name type="scientific">Coccomyxa viridis</name>
    <dbReference type="NCBI Taxonomy" id="1274662"/>
    <lineage>
        <taxon>Eukaryota</taxon>
        <taxon>Viridiplantae</taxon>
        <taxon>Chlorophyta</taxon>
        <taxon>core chlorophytes</taxon>
        <taxon>Trebouxiophyceae</taxon>
        <taxon>Trebouxiophyceae incertae sedis</taxon>
        <taxon>Coccomyxaceae</taxon>
        <taxon>Coccomyxa</taxon>
    </lineage>
</organism>
<evidence type="ECO:0000256" key="1">
    <source>
        <dbReference type="ARBA" id="ARBA00001947"/>
    </source>
</evidence>
<keyword evidence="7 13" id="KW-0547">Nucleotide-binding</keyword>
<comment type="similarity">
    <text evidence="4">In the N-terminal section; belongs to the AAA ATPase family.</text>
</comment>
<dbReference type="GO" id="GO:0005739">
    <property type="term" value="C:mitochondrion"/>
    <property type="evidence" value="ECO:0007669"/>
    <property type="project" value="UniProtKB-SubCell"/>
</dbReference>
<dbReference type="Pfam" id="PF00004">
    <property type="entry name" value="AAA"/>
    <property type="match status" value="1"/>
</dbReference>
<dbReference type="InterPro" id="IPR037219">
    <property type="entry name" value="Peptidase_M41-like"/>
</dbReference>
<dbReference type="AlphaFoldDB" id="A0AAV1I9P1"/>
<dbReference type="NCBIfam" id="TIGR01241">
    <property type="entry name" value="FtsH_fam"/>
    <property type="match status" value="1"/>
</dbReference>
<dbReference type="EMBL" id="CAUYUE010000009">
    <property type="protein sequence ID" value="CAK0783789.1"/>
    <property type="molecule type" value="Genomic_DNA"/>
</dbReference>
<dbReference type="InterPro" id="IPR027417">
    <property type="entry name" value="P-loop_NTPase"/>
</dbReference>
<dbReference type="Pfam" id="PF01434">
    <property type="entry name" value="Peptidase_M41"/>
    <property type="match status" value="1"/>
</dbReference>
<dbReference type="GO" id="GO:0045037">
    <property type="term" value="P:protein import into chloroplast stroma"/>
    <property type="evidence" value="ECO:0007669"/>
    <property type="project" value="TreeGrafter"/>
</dbReference>
<keyword evidence="6" id="KW-0479">Metal-binding</keyword>
<dbReference type="FunFam" id="1.10.8.60:FF:000001">
    <property type="entry name" value="ATP-dependent zinc metalloprotease FtsH"/>
    <property type="match status" value="1"/>
</dbReference>
<dbReference type="CDD" id="cd19501">
    <property type="entry name" value="RecA-like_FtsH"/>
    <property type="match status" value="1"/>
</dbReference>
<evidence type="ECO:0000256" key="9">
    <source>
        <dbReference type="ARBA" id="ARBA00022833"/>
    </source>
</evidence>
<dbReference type="InterPro" id="IPR000642">
    <property type="entry name" value="Peptidase_M41"/>
</dbReference>
<dbReference type="InterPro" id="IPR041569">
    <property type="entry name" value="AAA_lid_3"/>
</dbReference>
<evidence type="ECO:0000313" key="16">
    <source>
        <dbReference type="Proteomes" id="UP001314263"/>
    </source>
</evidence>
<dbReference type="PROSITE" id="PS00674">
    <property type="entry name" value="AAA"/>
    <property type="match status" value="1"/>
</dbReference>
<proteinExistence type="inferred from homology"/>
<evidence type="ECO:0000313" key="15">
    <source>
        <dbReference type="EMBL" id="CAK0783789.1"/>
    </source>
</evidence>
<feature type="domain" description="AAA+ ATPase" evidence="14">
    <location>
        <begin position="269"/>
        <end position="405"/>
    </location>
</feature>
<dbReference type="GO" id="GO:0009507">
    <property type="term" value="C:chloroplast"/>
    <property type="evidence" value="ECO:0007669"/>
    <property type="project" value="TreeGrafter"/>
</dbReference>
<dbReference type="FunFam" id="1.20.58.760:FF:000002">
    <property type="entry name" value="ATP-dependent zinc metalloprotease FtsH"/>
    <property type="match status" value="1"/>
</dbReference>
<dbReference type="FunFam" id="3.40.50.300:FF:000175">
    <property type="entry name" value="ATP-dependent zinc metalloprotease FTSH 4"/>
    <property type="match status" value="1"/>
</dbReference>